<evidence type="ECO:0000256" key="10">
    <source>
        <dbReference type="SAM" id="Phobius"/>
    </source>
</evidence>
<evidence type="ECO:0000256" key="8">
    <source>
        <dbReference type="PROSITE-ProRule" id="PRU01360"/>
    </source>
</evidence>
<comment type="caution">
    <text evidence="13">The sequence shown here is derived from an EMBL/GenBank/DDBJ whole genome shotgun (WGS) entry which is preliminary data.</text>
</comment>
<dbReference type="InterPro" id="IPR000531">
    <property type="entry name" value="Beta-barrel_TonB"/>
</dbReference>
<keyword evidence="3 8" id="KW-1134">Transmembrane beta strand</keyword>
<dbReference type="Gene3D" id="2.170.130.10">
    <property type="entry name" value="TonB-dependent receptor, plug domain"/>
    <property type="match status" value="1"/>
</dbReference>
<sequence>MNKHSMRPVSRLLKLIIGVSPFMASGMMVAYAETQVSTQDITQLGPLKVSAKSQKELDAEFPYLQLGSSSYIDGKTVERFRGNSSADFLRGVSGVHLGDIRNGGALDVNIRGLQGQSRVPIIVDGTQQSIDVYRGYAGVQQRSYLDPDLISQVSIDKGPTLATDGAGAIGGAVRVTTLQPADVIPKGETFGVRLRGGMANNTVSERSGFYTKIKDSDDANQWPNMNSRFGSVAMATDQDRYQLLAAYAYRKQGNYFAGKHGADRYEKAHYSTTGGTGMTTAAVIEAFPAGKEVLDTHSRSESWLLKGMGELTENQKLELIYRRYDASWGEIMPSMIMAPNSKGESTQFVPSKITIDALSAKHNFNPDNDWLNLTSEFWYTRSVSRMYNANIGNVPVFDLSTEQLPDPQNEEYKQGLLSDIRADRYGVNLTNRSTFESRFGEFNLTLGGSFQHEDTGPNSPILKENLQKNRFLRSGVRKEYSLSSSLEYKPVNWLTLQVGGRYTEYNVRDRNSTAYAAKSRTQEYTFARLKKNGEFFQKWPESWYMEWWPDEQGHYTLDSLKNTPYANSTLGDKYDFDDFERDPRPPEQAILKKEVTTEYAYTKPMERHGRDFSPQVGIAFHLDDTSQLYVKYSEAVKNPSIFESTLGNWTSVPAADLKPEKNKVLEIGASTVQHSMLTSDDKIAAKVAWFKSDLHNMITRGYHPNNSSWLIENVDLYKTSGIEYHLSYDQGRFYADVSGNYYLEAKTCDATTASRIRGYAYGDPNTPNCVNGGFGTSLVNLTNPPKYTINTTLGVRLLEERNLDIGVRRIYNSGPTHKLNQNWHTVGMTGTQLIYLSTVTYDAYANYQFNPNADINLTVTNLTNEYYVDPMALSLMPAPGRTFTVDFTYRF</sequence>
<evidence type="ECO:0000259" key="11">
    <source>
        <dbReference type="Pfam" id="PF00593"/>
    </source>
</evidence>
<evidence type="ECO:0000259" key="12">
    <source>
        <dbReference type="Pfam" id="PF07715"/>
    </source>
</evidence>
<evidence type="ECO:0000256" key="2">
    <source>
        <dbReference type="ARBA" id="ARBA00022448"/>
    </source>
</evidence>
<evidence type="ECO:0000256" key="6">
    <source>
        <dbReference type="ARBA" id="ARBA00023136"/>
    </source>
</evidence>
<dbReference type="Gene3D" id="2.40.170.20">
    <property type="entry name" value="TonB-dependent receptor, beta-barrel domain"/>
    <property type="match status" value="1"/>
</dbReference>
<dbReference type="AlphaFoldDB" id="A0AAI9I3A1"/>
<proteinExistence type="inferred from homology"/>
<dbReference type="SUPFAM" id="SSF56935">
    <property type="entry name" value="Porins"/>
    <property type="match status" value="1"/>
</dbReference>
<dbReference type="InterPro" id="IPR037066">
    <property type="entry name" value="Plug_dom_sf"/>
</dbReference>
<evidence type="ECO:0000256" key="1">
    <source>
        <dbReference type="ARBA" id="ARBA00004571"/>
    </source>
</evidence>
<keyword evidence="6 8" id="KW-0472">Membrane</keyword>
<keyword evidence="5 9" id="KW-0798">TonB box</keyword>
<feature type="domain" description="TonB-dependent receptor-like beta-barrel" evidence="11">
    <location>
        <begin position="574"/>
        <end position="862"/>
    </location>
</feature>
<dbReference type="InterPro" id="IPR012910">
    <property type="entry name" value="Plug_dom"/>
</dbReference>
<keyword evidence="4 8" id="KW-0812">Transmembrane</keyword>
<dbReference type="InterPro" id="IPR036942">
    <property type="entry name" value="Beta-barrel_TonB_sf"/>
</dbReference>
<keyword evidence="13" id="KW-0675">Receptor</keyword>
<evidence type="ECO:0000256" key="3">
    <source>
        <dbReference type="ARBA" id="ARBA00022452"/>
    </source>
</evidence>
<protein>
    <submittedName>
        <fullName evidence="13">TonB-dependent receptor</fullName>
    </submittedName>
</protein>
<feature type="domain" description="TonB-dependent receptor plug" evidence="12">
    <location>
        <begin position="67"/>
        <end position="172"/>
    </location>
</feature>
<dbReference type="Pfam" id="PF00593">
    <property type="entry name" value="TonB_dep_Rec_b-barrel"/>
    <property type="match status" value="1"/>
</dbReference>
<evidence type="ECO:0000313" key="13">
    <source>
        <dbReference type="EMBL" id="EMP9434588.1"/>
    </source>
</evidence>
<dbReference type="Pfam" id="PF07715">
    <property type="entry name" value="Plug"/>
    <property type="match status" value="1"/>
</dbReference>
<accession>A0AAI9I3A1</accession>
<reference evidence="13" key="1">
    <citation type="submission" date="2024-02" db="EMBL/GenBank/DDBJ databases">
        <authorList>
            <consortium name="Clinical and Environmental Microbiology Branch: Whole genome sequencing antimicrobial resistance pathogens in the healthcare setting"/>
        </authorList>
    </citation>
    <scope>NUCLEOTIDE SEQUENCE</scope>
    <source>
        <strain evidence="13">2020GO-00142</strain>
    </source>
</reference>
<gene>
    <name evidence="13" type="ORF">JRA39_003707</name>
</gene>
<evidence type="ECO:0000256" key="5">
    <source>
        <dbReference type="ARBA" id="ARBA00023077"/>
    </source>
</evidence>
<name>A0AAI9I3A1_PROST</name>
<dbReference type="InterPro" id="IPR039426">
    <property type="entry name" value="TonB-dep_rcpt-like"/>
</dbReference>
<keyword evidence="7 8" id="KW-0998">Cell outer membrane</keyword>
<dbReference type="GO" id="GO:0009279">
    <property type="term" value="C:cell outer membrane"/>
    <property type="evidence" value="ECO:0007669"/>
    <property type="project" value="UniProtKB-SubCell"/>
</dbReference>
<comment type="similarity">
    <text evidence="8 9">Belongs to the TonB-dependent receptor family.</text>
</comment>
<feature type="transmembrane region" description="Helical" evidence="10">
    <location>
        <begin position="12"/>
        <end position="32"/>
    </location>
</feature>
<dbReference type="GO" id="GO:0033214">
    <property type="term" value="P:siderophore-iron import into cell"/>
    <property type="evidence" value="ECO:0007669"/>
    <property type="project" value="TreeGrafter"/>
</dbReference>
<organism evidence="13">
    <name type="scientific">Providencia stuartii</name>
    <dbReference type="NCBI Taxonomy" id="588"/>
    <lineage>
        <taxon>Bacteria</taxon>
        <taxon>Pseudomonadati</taxon>
        <taxon>Pseudomonadota</taxon>
        <taxon>Gammaproteobacteria</taxon>
        <taxon>Enterobacterales</taxon>
        <taxon>Morganellaceae</taxon>
        <taxon>Providencia</taxon>
    </lineage>
</organism>
<dbReference type="PANTHER" id="PTHR30442">
    <property type="entry name" value="IRON III DICITRATE TRANSPORT PROTEIN FECA"/>
    <property type="match status" value="1"/>
</dbReference>
<keyword evidence="2 8" id="KW-0813">Transport</keyword>
<keyword evidence="10" id="KW-1133">Transmembrane helix</keyword>
<comment type="subcellular location">
    <subcellularLocation>
        <location evidence="1 8">Cell outer membrane</location>
        <topology evidence="1 8">Multi-pass membrane protein</topology>
    </subcellularLocation>
</comment>
<dbReference type="PROSITE" id="PS52016">
    <property type="entry name" value="TONB_DEPENDENT_REC_3"/>
    <property type="match status" value="1"/>
</dbReference>
<evidence type="ECO:0000256" key="9">
    <source>
        <dbReference type="RuleBase" id="RU003357"/>
    </source>
</evidence>
<evidence type="ECO:0000256" key="4">
    <source>
        <dbReference type="ARBA" id="ARBA00022692"/>
    </source>
</evidence>
<evidence type="ECO:0000256" key="7">
    <source>
        <dbReference type="ARBA" id="ARBA00023237"/>
    </source>
</evidence>
<dbReference type="PANTHER" id="PTHR30442:SF0">
    <property type="entry name" value="FE(3+) DICITRATE TRANSPORT PROTEIN FECA"/>
    <property type="match status" value="1"/>
</dbReference>
<dbReference type="EMBL" id="AAZDVE040000041">
    <property type="protein sequence ID" value="EMP9434588.1"/>
    <property type="molecule type" value="Genomic_DNA"/>
</dbReference>